<keyword evidence="3 9" id="KW-0808">Transferase</keyword>
<dbReference type="Proteomes" id="UP000567179">
    <property type="component" value="Unassembled WGS sequence"/>
</dbReference>
<dbReference type="NCBIfam" id="TIGR00308">
    <property type="entry name" value="TRM1"/>
    <property type="match status" value="1"/>
</dbReference>
<dbReference type="GO" id="GO:0160104">
    <property type="term" value="F:tRNA (guanine(26)-N2)-dimethyltransferase activity"/>
    <property type="evidence" value="ECO:0007669"/>
    <property type="project" value="UniProtKB-UniRule"/>
</dbReference>
<name>A0A8H5BWS3_9AGAR</name>
<feature type="region of interest" description="Disordered" evidence="10">
    <location>
        <begin position="570"/>
        <end position="604"/>
    </location>
</feature>
<keyword evidence="2 9" id="KW-0489">Methyltransferase</keyword>
<dbReference type="SUPFAM" id="SSF53335">
    <property type="entry name" value="S-adenosyl-L-methionine-dependent methyltransferases"/>
    <property type="match status" value="1"/>
</dbReference>
<dbReference type="OrthoDB" id="6349953at2759"/>
<evidence type="ECO:0000256" key="4">
    <source>
        <dbReference type="ARBA" id="ARBA00022691"/>
    </source>
</evidence>
<dbReference type="InterPro" id="IPR042296">
    <property type="entry name" value="tRNA_met_Trm1_C"/>
</dbReference>
<dbReference type="FunFam" id="3.30.56.70:FF:000001">
    <property type="entry name" value="tRNA (guanine(26)-N(2))-dimethyltransferase"/>
    <property type="match status" value="1"/>
</dbReference>
<dbReference type="InterPro" id="IPR002905">
    <property type="entry name" value="Trm1"/>
</dbReference>
<dbReference type="PANTHER" id="PTHR10631">
    <property type="entry name" value="N 2 ,N 2 -DIMETHYLGUANOSINE TRNA METHYLTRANSFERASE"/>
    <property type="match status" value="1"/>
</dbReference>
<dbReference type="EMBL" id="JAACJJ010000001">
    <property type="protein sequence ID" value="KAF5330436.1"/>
    <property type="molecule type" value="Genomic_DNA"/>
</dbReference>
<dbReference type="GO" id="GO:0002940">
    <property type="term" value="P:tRNA N2-guanine methylation"/>
    <property type="evidence" value="ECO:0007669"/>
    <property type="project" value="TreeGrafter"/>
</dbReference>
<dbReference type="PROSITE" id="PS51626">
    <property type="entry name" value="SAM_MT_TRM1"/>
    <property type="match status" value="1"/>
</dbReference>
<evidence type="ECO:0000256" key="5">
    <source>
        <dbReference type="ARBA" id="ARBA00022694"/>
    </source>
</evidence>
<sequence length="604" mass="67562">MTCKSFCSSNNTSRFILASLSRRFHHTKKPFIFHWCRSRMASTTAHIEIPDGMRLHTENTSHILLDANEAFLNPVQEFNRDTSIACIRVWSEEMNRVKEERWKKAQERRSHSKKAPPTKTSRTEDITMRDPEPLSAEAAAEGSGQQEIGKAKYKPHKFILLEALSATGLRAIRYAKEIPLAKRIIANDLSPGAIEAMKRNMKINDLPVIGTDSETKEGTKVFINEGDACTLMYMHREEKKRVDVVDLDPYGTAAPFIDAAVQAVNDGGLLCVTCTDLSVLATTNYPEKCFSNYGGVPARAEYCHESALRLLLHSLSTTASRYGKYIEPLVSLSIDFYIRIFVRVKTAPIEVKKALTKNSTFYICQSCQTHYEQPLGKMVTKTSGSGNVNHIFKTQAGPPVSDKCPECESHLHIAGPMWSGPLHDPDFIGKILEHVEANKDHYGTASRMKGMLSVAQQELQTHFYFTPSKVASFFHCETPSLDDVASALLNAGHKVSRSHACPGSLKTTASHRQVHDIYRSWVKLHPVKYENISKTSPAMKLLVKESLSEADFTRHPETMGLTETVKLVRYQENPRGWGPAKKAGPADLKRKRSSEDPDAPPPKH</sequence>
<keyword evidence="12" id="KW-1185">Reference proteome</keyword>
<evidence type="ECO:0000313" key="11">
    <source>
        <dbReference type="EMBL" id="KAF5330436.1"/>
    </source>
</evidence>
<comment type="catalytic activity">
    <reaction evidence="8 9">
        <text>guanosine(26) in tRNA + 2 S-adenosyl-L-methionine = N(2)-dimethylguanosine(26) in tRNA + 2 S-adenosyl-L-homocysteine + 2 H(+)</text>
        <dbReference type="Rhea" id="RHEA:43140"/>
        <dbReference type="Rhea" id="RHEA-COMP:10359"/>
        <dbReference type="Rhea" id="RHEA-COMP:10360"/>
        <dbReference type="ChEBI" id="CHEBI:15378"/>
        <dbReference type="ChEBI" id="CHEBI:57856"/>
        <dbReference type="ChEBI" id="CHEBI:59789"/>
        <dbReference type="ChEBI" id="CHEBI:74269"/>
        <dbReference type="ChEBI" id="CHEBI:74513"/>
        <dbReference type="EC" id="2.1.1.216"/>
    </reaction>
</comment>
<evidence type="ECO:0000256" key="6">
    <source>
        <dbReference type="ARBA" id="ARBA00022884"/>
    </source>
</evidence>
<evidence type="ECO:0000256" key="1">
    <source>
        <dbReference type="ARBA" id="ARBA00022555"/>
    </source>
</evidence>
<evidence type="ECO:0000256" key="7">
    <source>
        <dbReference type="ARBA" id="ARBA00039099"/>
    </source>
</evidence>
<feature type="compositionally biased region" description="Basic and acidic residues" evidence="10">
    <location>
        <begin position="100"/>
        <end position="109"/>
    </location>
</feature>
<proteinExistence type="inferred from homology"/>
<evidence type="ECO:0000256" key="2">
    <source>
        <dbReference type="ARBA" id="ARBA00022603"/>
    </source>
</evidence>
<dbReference type="CDD" id="cd02440">
    <property type="entry name" value="AdoMet_MTases"/>
    <property type="match status" value="1"/>
</dbReference>
<dbReference type="Gene3D" id="3.30.56.70">
    <property type="entry name" value="N2,N2-dimethylguanosine tRNA methyltransferase, C-terminal domain"/>
    <property type="match status" value="1"/>
</dbReference>
<gene>
    <name evidence="11" type="ORF">D9619_005626</name>
</gene>
<keyword evidence="1 9" id="KW-0820">tRNA-binding</keyword>
<reference evidence="11 12" key="1">
    <citation type="journal article" date="2020" name="ISME J.">
        <title>Uncovering the hidden diversity of litter-decomposition mechanisms in mushroom-forming fungi.</title>
        <authorList>
            <person name="Floudas D."/>
            <person name="Bentzer J."/>
            <person name="Ahren D."/>
            <person name="Johansson T."/>
            <person name="Persson P."/>
            <person name="Tunlid A."/>
        </authorList>
    </citation>
    <scope>NUCLEOTIDE SEQUENCE [LARGE SCALE GENOMIC DNA]</scope>
    <source>
        <strain evidence="11 12">CBS 101986</strain>
    </source>
</reference>
<protein>
    <recommendedName>
        <fullName evidence="7 9">tRNA (guanine(26)-N(2))-dimethyltransferase</fullName>
        <ecNumber evidence="7 9">2.1.1.216</ecNumber>
    </recommendedName>
</protein>
<dbReference type="InterPro" id="IPR029063">
    <property type="entry name" value="SAM-dependent_MTases_sf"/>
</dbReference>
<evidence type="ECO:0000256" key="9">
    <source>
        <dbReference type="PROSITE-ProRule" id="PRU00958"/>
    </source>
</evidence>
<comment type="similarity">
    <text evidence="9">Belongs to the class I-like SAM-binding methyltransferase superfamily. Trm1 family.</text>
</comment>
<dbReference type="GO" id="GO:0000049">
    <property type="term" value="F:tRNA binding"/>
    <property type="evidence" value="ECO:0007669"/>
    <property type="project" value="UniProtKB-UniRule"/>
</dbReference>
<feature type="region of interest" description="Disordered" evidence="10">
    <location>
        <begin position="100"/>
        <end position="131"/>
    </location>
</feature>
<evidence type="ECO:0000256" key="8">
    <source>
        <dbReference type="ARBA" id="ARBA00051897"/>
    </source>
</evidence>
<keyword evidence="5 9" id="KW-0819">tRNA processing</keyword>
<keyword evidence="6 9" id="KW-0694">RNA-binding</keyword>
<dbReference type="PANTHER" id="PTHR10631:SF3">
    <property type="entry name" value="TRNA (GUANINE(26)-N(2))-DIMETHYLTRANSFERASE"/>
    <property type="match status" value="1"/>
</dbReference>
<accession>A0A8H5BWS3</accession>
<dbReference type="GO" id="GO:0005634">
    <property type="term" value="C:nucleus"/>
    <property type="evidence" value="ECO:0007669"/>
    <property type="project" value="TreeGrafter"/>
</dbReference>
<dbReference type="Gene3D" id="3.40.50.150">
    <property type="entry name" value="Vaccinia Virus protein VP39"/>
    <property type="match status" value="1"/>
</dbReference>
<evidence type="ECO:0000313" key="12">
    <source>
        <dbReference type="Proteomes" id="UP000567179"/>
    </source>
</evidence>
<feature type="compositionally biased region" description="Basic and acidic residues" evidence="10">
    <location>
        <begin position="121"/>
        <end position="131"/>
    </location>
</feature>
<dbReference type="Pfam" id="PF02005">
    <property type="entry name" value="TRM"/>
    <property type="match status" value="1"/>
</dbReference>
<dbReference type="EC" id="2.1.1.216" evidence="7 9"/>
<comment type="caution">
    <text evidence="11">The sequence shown here is derived from an EMBL/GenBank/DDBJ whole genome shotgun (WGS) entry which is preliminary data.</text>
</comment>
<evidence type="ECO:0000256" key="10">
    <source>
        <dbReference type="SAM" id="MobiDB-lite"/>
    </source>
</evidence>
<organism evidence="11 12">
    <name type="scientific">Psilocybe cf. subviscida</name>
    <dbReference type="NCBI Taxonomy" id="2480587"/>
    <lineage>
        <taxon>Eukaryota</taxon>
        <taxon>Fungi</taxon>
        <taxon>Dikarya</taxon>
        <taxon>Basidiomycota</taxon>
        <taxon>Agaricomycotina</taxon>
        <taxon>Agaricomycetes</taxon>
        <taxon>Agaricomycetidae</taxon>
        <taxon>Agaricales</taxon>
        <taxon>Agaricineae</taxon>
        <taxon>Strophariaceae</taxon>
        <taxon>Psilocybe</taxon>
    </lineage>
</organism>
<dbReference type="AlphaFoldDB" id="A0A8H5BWS3"/>
<evidence type="ECO:0000256" key="3">
    <source>
        <dbReference type="ARBA" id="ARBA00022679"/>
    </source>
</evidence>
<keyword evidence="4 9" id="KW-0949">S-adenosyl-L-methionine</keyword>